<accession>B3QRZ6</accession>
<dbReference type="EMBL" id="CP001100">
    <property type="protein sequence ID" value="ACF13941.1"/>
    <property type="molecule type" value="Genomic_DNA"/>
</dbReference>
<evidence type="ECO:0000259" key="6">
    <source>
        <dbReference type="PROSITE" id="PS51866"/>
    </source>
</evidence>
<dbReference type="HOGENOM" id="CLU_087839_1_0_10"/>
<dbReference type="PROSITE" id="PS51866">
    <property type="entry name" value="MOP"/>
    <property type="match status" value="2"/>
</dbReference>
<sequence>MQHDLLAMPKKNRQSRTTRDSISLQSALCFQKDDNVFLGHDRIALLEKIQELGSISQAAKAVGISYKTAWHLVDMMNNLAEKPLVERTTGGKGGGGTILTEDGQRAISQFHIIAEEHQKFLHNLEDRLGDTHNLYQFLRRISMKISARNVLNGTVSAIIKGAVNSEIILSVGEKTKIVSIITNGAVENLGLKEGMNAYAIIKSSSVIIGTDLEGAKISSRNILCGTIAKVIEGAVNTEVDLKTTDGNVISAIVTHESAKTLGLKEGGQACAFFKASSVILGVI</sequence>
<dbReference type="PIRSF" id="PIRSF005763">
    <property type="entry name" value="Txn_reg_ModE"/>
    <property type="match status" value="1"/>
</dbReference>
<dbReference type="Gene3D" id="2.40.50.100">
    <property type="match status" value="2"/>
</dbReference>
<dbReference type="KEGG" id="cts:Ctha_1482"/>
<dbReference type="InterPro" id="IPR016462">
    <property type="entry name" value="ModE"/>
</dbReference>
<keyword evidence="2 5" id="KW-0813">Transport</keyword>
<dbReference type="GO" id="GO:0003700">
    <property type="term" value="F:DNA-binding transcription factor activity"/>
    <property type="evidence" value="ECO:0007669"/>
    <property type="project" value="InterPro"/>
</dbReference>
<dbReference type="Pfam" id="PF00126">
    <property type="entry name" value="HTH_1"/>
    <property type="match status" value="1"/>
</dbReference>
<dbReference type="eggNOG" id="COG3585">
    <property type="taxonomic scope" value="Bacteria"/>
</dbReference>
<reference evidence="7 8" key="1">
    <citation type="submission" date="2008-06" db="EMBL/GenBank/DDBJ databases">
        <title>Complete sequence of Chloroherpeton thalassium ATCC 35110.</title>
        <authorList>
            <consortium name="US DOE Joint Genome Institute"/>
            <person name="Lucas S."/>
            <person name="Copeland A."/>
            <person name="Lapidus A."/>
            <person name="Glavina del Rio T."/>
            <person name="Dalin E."/>
            <person name="Tice H."/>
            <person name="Bruce D."/>
            <person name="Goodwin L."/>
            <person name="Pitluck S."/>
            <person name="Schmutz J."/>
            <person name="Larimer F."/>
            <person name="Land M."/>
            <person name="Hauser L."/>
            <person name="Kyrpides N."/>
            <person name="Mikhailova N."/>
            <person name="Liu Z."/>
            <person name="Li T."/>
            <person name="Zhao F."/>
            <person name="Overmann J."/>
            <person name="Bryant D.A."/>
            <person name="Richardson P."/>
        </authorList>
    </citation>
    <scope>NUCLEOTIDE SEQUENCE [LARGE SCALE GENOMIC DNA]</scope>
    <source>
        <strain evidence="8">ATCC 35110 / GB-78</strain>
    </source>
</reference>
<keyword evidence="8" id="KW-1185">Reference proteome</keyword>
<proteinExistence type="inferred from homology"/>
<dbReference type="SUPFAM" id="SSF50331">
    <property type="entry name" value="MOP-like"/>
    <property type="match status" value="2"/>
</dbReference>
<dbReference type="SUPFAM" id="SSF46785">
    <property type="entry name" value="Winged helix' DNA-binding domain"/>
    <property type="match status" value="1"/>
</dbReference>
<evidence type="ECO:0000256" key="2">
    <source>
        <dbReference type="ARBA" id="ARBA00022448"/>
    </source>
</evidence>
<dbReference type="InterPro" id="IPR000847">
    <property type="entry name" value="LysR_HTH_N"/>
</dbReference>
<evidence type="ECO:0000313" key="7">
    <source>
        <dbReference type="EMBL" id="ACF13941.1"/>
    </source>
</evidence>
<keyword evidence="3 5" id="KW-0500">Molybdenum</keyword>
<dbReference type="STRING" id="517418.Ctha_1482"/>
<protein>
    <submittedName>
        <fullName evidence="7">Transcriptional regulator, ModE family</fullName>
    </submittedName>
</protein>
<keyword evidence="4" id="KW-0677">Repeat</keyword>
<name>B3QRZ6_CHLT3</name>
<evidence type="ECO:0000313" key="8">
    <source>
        <dbReference type="Proteomes" id="UP000001208"/>
    </source>
</evidence>
<dbReference type="InterPro" id="IPR036388">
    <property type="entry name" value="WH-like_DNA-bd_sf"/>
</dbReference>
<dbReference type="InterPro" id="IPR003725">
    <property type="entry name" value="ModE-bd_N"/>
</dbReference>
<evidence type="ECO:0000256" key="4">
    <source>
        <dbReference type="ARBA" id="ARBA00022737"/>
    </source>
</evidence>
<feature type="domain" description="Mop" evidence="6">
    <location>
        <begin position="216"/>
        <end position="282"/>
    </location>
</feature>
<evidence type="ECO:0000256" key="3">
    <source>
        <dbReference type="ARBA" id="ARBA00022505"/>
    </source>
</evidence>
<dbReference type="InterPro" id="IPR005116">
    <property type="entry name" value="Transp-assoc_OB_typ1"/>
</dbReference>
<dbReference type="NCBIfam" id="TIGR00638">
    <property type="entry name" value="Mop"/>
    <property type="match status" value="2"/>
</dbReference>
<dbReference type="GO" id="GO:0030151">
    <property type="term" value="F:molybdenum ion binding"/>
    <property type="evidence" value="ECO:0007669"/>
    <property type="project" value="UniProtKB-UniRule"/>
</dbReference>
<dbReference type="Pfam" id="PF03459">
    <property type="entry name" value="TOBE"/>
    <property type="match status" value="2"/>
</dbReference>
<dbReference type="eggNOG" id="COG2005">
    <property type="taxonomic scope" value="Bacteria"/>
</dbReference>
<dbReference type="InterPro" id="IPR004606">
    <property type="entry name" value="Mop_domain"/>
</dbReference>
<dbReference type="Proteomes" id="UP000001208">
    <property type="component" value="Chromosome"/>
</dbReference>
<evidence type="ECO:0000256" key="5">
    <source>
        <dbReference type="PIRNR" id="PIRNR005763"/>
    </source>
</evidence>
<dbReference type="InterPro" id="IPR008995">
    <property type="entry name" value="Mo/tungstate-bd_C_term_dom"/>
</dbReference>
<dbReference type="PANTHER" id="PTHR30432:SF1">
    <property type="entry name" value="DNA-BINDING TRANSCRIPTIONAL DUAL REGULATOR MODE"/>
    <property type="match status" value="1"/>
</dbReference>
<dbReference type="NCBIfam" id="TIGR00637">
    <property type="entry name" value="ModE_repress"/>
    <property type="match status" value="1"/>
</dbReference>
<evidence type="ECO:0000256" key="1">
    <source>
        <dbReference type="ARBA" id="ARBA00008110"/>
    </source>
</evidence>
<dbReference type="PANTHER" id="PTHR30432">
    <property type="entry name" value="TRANSCRIPTIONAL REGULATOR MODE"/>
    <property type="match status" value="1"/>
</dbReference>
<dbReference type="InterPro" id="IPR036390">
    <property type="entry name" value="WH_DNA-bd_sf"/>
</dbReference>
<dbReference type="Gene3D" id="1.10.10.10">
    <property type="entry name" value="Winged helix-like DNA-binding domain superfamily/Winged helix DNA-binding domain"/>
    <property type="match status" value="1"/>
</dbReference>
<dbReference type="GO" id="GO:0015689">
    <property type="term" value="P:molybdate ion transport"/>
    <property type="evidence" value="ECO:0007669"/>
    <property type="project" value="UniProtKB-UniRule"/>
</dbReference>
<organism evidence="7 8">
    <name type="scientific">Chloroherpeton thalassium (strain ATCC 35110 / GB-78)</name>
    <dbReference type="NCBI Taxonomy" id="517418"/>
    <lineage>
        <taxon>Bacteria</taxon>
        <taxon>Pseudomonadati</taxon>
        <taxon>Chlorobiota</taxon>
        <taxon>Chlorobiia</taxon>
        <taxon>Chlorobiales</taxon>
        <taxon>Chloroherpetonaceae</taxon>
        <taxon>Chloroherpeton</taxon>
    </lineage>
</organism>
<gene>
    <name evidence="7" type="ordered locus">Ctha_1482</name>
</gene>
<dbReference type="AlphaFoldDB" id="B3QRZ6"/>
<dbReference type="InterPro" id="IPR051815">
    <property type="entry name" value="Molybdate_resp_trans_reg"/>
</dbReference>
<comment type="similarity">
    <text evidence="1 5">Belongs to the ModE family.</text>
</comment>
<feature type="domain" description="Mop" evidence="6">
    <location>
        <begin position="144"/>
        <end position="210"/>
    </location>
</feature>